<evidence type="ECO:0000259" key="6">
    <source>
        <dbReference type="PROSITE" id="PS50983"/>
    </source>
</evidence>
<dbReference type="InterPro" id="IPR002491">
    <property type="entry name" value="ABC_transptr_periplasmic_BD"/>
</dbReference>
<dbReference type="PROSITE" id="PS50983">
    <property type="entry name" value="FE_B12_PBP"/>
    <property type="match status" value="1"/>
</dbReference>
<dbReference type="InterPro" id="IPR037923">
    <property type="entry name" value="HTH-like"/>
</dbReference>
<dbReference type="EMBL" id="WTUZ01000036">
    <property type="protein sequence ID" value="MZQ85796.1"/>
    <property type="molecule type" value="Genomic_DNA"/>
</dbReference>
<protein>
    <submittedName>
        <fullName evidence="7">Helix-turn-helix domain-containing protein</fullName>
    </submittedName>
</protein>
<dbReference type="Pfam" id="PF12833">
    <property type="entry name" value="HTH_18"/>
    <property type="match status" value="1"/>
</dbReference>
<dbReference type="PRINTS" id="PR00032">
    <property type="entry name" value="HTHARAC"/>
</dbReference>
<feature type="domain" description="HTH araC/xylS-type" evidence="5">
    <location>
        <begin position="177"/>
        <end position="276"/>
    </location>
</feature>
<sequence>MGEDSDLLNSNDNSFADTWYKLLGAQHVTEHQMKWPAERDFIRADTFLLVASAANEGRLIVDGHYFPMRPGTVFVCRPGQLLEMGLHVGDEQGFYLLRFQAVEIAGTKAVVKRTHRFPGEGEAIQLSAPSVIPLCKSVWTHWNNGNAADRFRSEAGFYELLSQVFKNQEHKTELALECAKLMLEQHYTEDITIDRLATKAGLSRYHFMRLFKEKFGKGVIEYVTDLRLMEARRLMGEQAKLSLTDIAYKVGYKNETYFSNMFKKHIGLAPAVYLKNRSTKIAAYSWVNIGQLLALRTIPYAAPIDQYWTDYYRNKYAFDVSVPLSHHYDFNREALQKAQPDYIIGVDAWIDAEEQARLKQIAPSLFLPWEVGWRQHLLLTADFLGKMKDATRWLHSYDQKAARIRETVKKRLQDEKVIVVVVDKMRMYFWGRHAGTVLYDDLQLAPARHIDSILWTQAIEAHDLGAYDADHMILSVPKDEISQATWQRVSRSPAWLELKAVKAKQVHATGSYAGLQAPWNEYNAFCHDRFLDLMSKLLDIHA</sequence>
<gene>
    <name evidence="7" type="ORF">GQF01_27195</name>
</gene>
<evidence type="ECO:0000259" key="5">
    <source>
        <dbReference type="PROSITE" id="PS01124"/>
    </source>
</evidence>
<dbReference type="InterPro" id="IPR020449">
    <property type="entry name" value="Tscrpt_reg_AraC-type_HTH"/>
</dbReference>
<dbReference type="PANTHER" id="PTHR46796">
    <property type="entry name" value="HTH-TYPE TRANSCRIPTIONAL ACTIVATOR RHAS-RELATED"/>
    <property type="match status" value="1"/>
</dbReference>
<evidence type="ECO:0000313" key="7">
    <source>
        <dbReference type="EMBL" id="MZQ85796.1"/>
    </source>
</evidence>
<evidence type="ECO:0000256" key="3">
    <source>
        <dbReference type="ARBA" id="ARBA00023159"/>
    </source>
</evidence>
<comment type="caution">
    <text evidence="7">The sequence shown here is derived from an EMBL/GenBank/DDBJ whole genome shotgun (WGS) entry which is preliminary data.</text>
</comment>
<name>A0A6L8V822_9BACL</name>
<keyword evidence="1" id="KW-0805">Transcription regulation</keyword>
<feature type="domain" description="Fe/B12 periplasmic-binding" evidence="6">
    <location>
        <begin position="280"/>
        <end position="542"/>
    </location>
</feature>
<evidence type="ECO:0000256" key="4">
    <source>
        <dbReference type="ARBA" id="ARBA00023163"/>
    </source>
</evidence>
<reference evidence="7 8" key="1">
    <citation type="submission" date="2019-12" db="EMBL/GenBank/DDBJ databases">
        <title>Paenibacillus sp. nov. sp. isolated from soil.</title>
        <authorList>
            <person name="Kim J."/>
            <person name="Jeong S.E."/>
            <person name="Jung H.S."/>
            <person name="Jeon C.O."/>
        </authorList>
    </citation>
    <scope>NUCLEOTIDE SEQUENCE [LARGE SCALE GENOMIC DNA]</scope>
    <source>
        <strain evidence="7 8">5J-6</strain>
    </source>
</reference>
<evidence type="ECO:0000256" key="2">
    <source>
        <dbReference type="ARBA" id="ARBA00023125"/>
    </source>
</evidence>
<dbReference type="AlphaFoldDB" id="A0A6L8V822"/>
<dbReference type="SUPFAM" id="SSF46689">
    <property type="entry name" value="Homeodomain-like"/>
    <property type="match status" value="2"/>
</dbReference>
<organism evidence="7 8">
    <name type="scientific">Paenibacillus silvestris</name>
    <dbReference type="NCBI Taxonomy" id="2606219"/>
    <lineage>
        <taxon>Bacteria</taxon>
        <taxon>Bacillati</taxon>
        <taxon>Bacillota</taxon>
        <taxon>Bacilli</taxon>
        <taxon>Bacillales</taxon>
        <taxon>Paenibacillaceae</taxon>
        <taxon>Paenibacillus</taxon>
    </lineage>
</organism>
<keyword evidence="4" id="KW-0804">Transcription</keyword>
<keyword evidence="8" id="KW-1185">Reference proteome</keyword>
<evidence type="ECO:0000256" key="1">
    <source>
        <dbReference type="ARBA" id="ARBA00023015"/>
    </source>
</evidence>
<dbReference type="InterPro" id="IPR009057">
    <property type="entry name" value="Homeodomain-like_sf"/>
</dbReference>
<dbReference type="RefSeq" id="WP_161410120.1">
    <property type="nucleotide sequence ID" value="NZ_WTUZ01000036.1"/>
</dbReference>
<dbReference type="Proteomes" id="UP000481087">
    <property type="component" value="Unassembled WGS sequence"/>
</dbReference>
<dbReference type="GO" id="GO:0043565">
    <property type="term" value="F:sequence-specific DNA binding"/>
    <property type="evidence" value="ECO:0007669"/>
    <property type="project" value="InterPro"/>
</dbReference>
<evidence type="ECO:0000313" key="8">
    <source>
        <dbReference type="Proteomes" id="UP000481087"/>
    </source>
</evidence>
<dbReference type="PROSITE" id="PS01124">
    <property type="entry name" value="HTH_ARAC_FAMILY_2"/>
    <property type="match status" value="1"/>
</dbReference>
<dbReference type="InterPro" id="IPR050204">
    <property type="entry name" value="AraC_XylS_family_regulators"/>
</dbReference>
<accession>A0A6L8V822</accession>
<dbReference type="PROSITE" id="PS00041">
    <property type="entry name" value="HTH_ARAC_FAMILY_1"/>
    <property type="match status" value="1"/>
</dbReference>
<dbReference type="InterPro" id="IPR018062">
    <property type="entry name" value="HTH_AraC-typ_CS"/>
</dbReference>
<dbReference type="SUPFAM" id="SSF53807">
    <property type="entry name" value="Helical backbone' metal receptor"/>
    <property type="match status" value="1"/>
</dbReference>
<dbReference type="InterPro" id="IPR018060">
    <property type="entry name" value="HTH_AraC"/>
</dbReference>
<proteinExistence type="predicted"/>
<dbReference type="SMART" id="SM00342">
    <property type="entry name" value="HTH_ARAC"/>
    <property type="match status" value="1"/>
</dbReference>
<keyword evidence="2" id="KW-0238">DNA-binding</keyword>
<dbReference type="Gene3D" id="1.10.10.60">
    <property type="entry name" value="Homeodomain-like"/>
    <property type="match status" value="2"/>
</dbReference>
<dbReference type="GO" id="GO:0003700">
    <property type="term" value="F:DNA-binding transcription factor activity"/>
    <property type="evidence" value="ECO:0007669"/>
    <property type="project" value="InterPro"/>
</dbReference>
<dbReference type="SUPFAM" id="SSF51215">
    <property type="entry name" value="Regulatory protein AraC"/>
    <property type="match status" value="1"/>
</dbReference>
<dbReference type="Pfam" id="PF01497">
    <property type="entry name" value="Peripla_BP_2"/>
    <property type="match status" value="1"/>
</dbReference>
<dbReference type="Gene3D" id="3.40.50.1980">
    <property type="entry name" value="Nitrogenase molybdenum iron protein domain"/>
    <property type="match status" value="2"/>
</dbReference>
<keyword evidence="3" id="KW-0010">Activator</keyword>